<feature type="region of interest" description="Disordered" evidence="1">
    <location>
        <begin position="243"/>
        <end position="277"/>
    </location>
</feature>
<name>A0A8J6H627_TENMO</name>
<evidence type="ECO:0000313" key="2">
    <source>
        <dbReference type="EMBL" id="KAH0808381.1"/>
    </source>
</evidence>
<accession>A0A8J6H627</accession>
<reference evidence="2" key="1">
    <citation type="journal article" date="2020" name="J Insects Food Feed">
        <title>The yellow mealworm (Tenebrio molitor) genome: a resource for the emerging insects as food and feed industry.</title>
        <authorList>
            <person name="Eriksson T."/>
            <person name="Andere A."/>
            <person name="Kelstrup H."/>
            <person name="Emery V."/>
            <person name="Picard C."/>
        </authorList>
    </citation>
    <scope>NUCLEOTIDE SEQUENCE</scope>
    <source>
        <strain evidence="2">Stoneville</strain>
        <tissue evidence="2">Whole head</tissue>
    </source>
</reference>
<dbReference type="Proteomes" id="UP000719412">
    <property type="component" value="Unassembled WGS sequence"/>
</dbReference>
<feature type="compositionally biased region" description="Basic and acidic residues" evidence="1">
    <location>
        <begin position="246"/>
        <end position="258"/>
    </location>
</feature>
<reference evidence="2" key="2">
    <citation type="submission" date="2021-08" db="EMBL/GenBank/DDBJ databases">
        <authorList>
            <person name="Eriksson T."/>
        </authorList>
    </citation>
    <scope>NUCLEOTIDE SEQUENCE</scope>
    <source>
        <strain evidence="2">Stoneville</strain>
        <tissue evidence="2">Whole head</tissue>
    </source>
</reference>
<evidence type="ECO:0000313" key="3">
    <source>
        <dbReference type="Proteomes" id="UP000719412"/>
    </source>
</evidence>
<dbReference type="AlphaFoldDB" id="A0A8J6H627"/>
<protein>
    <submittedName>
        <fullName evidence="2">Uncharacterized protein</fullName>
    </submittedName>
</protein>
<dbReference type="EMBL" id="JABDTM020028803">
    <property type="protein sequence ID" value="KAH0808381.1"/>
    <property type="molecule type" value="Genomic_DNA"/>
</dbReference>
<proteinExistence type="predicted"/>
<keyword evidence="3" id="KW-1185">Reference proteome</keyword>
<gene>
    <name evidence="2" type="ORF">GEV33_014410</name>
</gene>
<comment type="caution">
    <text evidence="2">The sequence shown here is derived from an EMBL/GenBank/DDBJ whole genome shotgun (WGS) entry which is preliminary data.</text>
</comment>
<organism evidence="2 3">
    <name type="scientific">Tenebrio molitor</name>
    <name type="common">Yellow mealworm beetle</name>
    <dbReference type="NCBI Taxonomy" id="7067"/>
    <lineage>
        <taxon>Eukaryota</taxon>
        <taxon>Metazoa</taxon>
        <taxon>Ecdysozoa</taxon>
        <taxon>Arthropoda</taxon>
        <taxon>Hexapoda</taxon>
        <taxon>Insecta</taxon>
        <taxon>Pterygota</taxon>
        <taxon>Neoptera</taxon>
        <taxon>Endopterygota</taxon>
        <taxon>Coleoptera</taxon>
        <taxon>Polyphaga</taxon>
        <taxon>Cucujiformia</taxon>
        <taxon>Tenebrionidae</taxon>
        <taxon>Tenebrio</taxon>
    </lineage>
</organism>
<evidence type="ECO:0000256" key="1">
    <source>
        <dbReference type="SAM" id="MobiDB-lite"/>
    </source>
</evidence>
<sequence>MQPTLQRKPGHVGDKYSTSSPDVLWVAFSILSGSLSLVKYPLLIYGTEIWGWKEQEEVEKVQEKYLRGVVDADTEIPGYIIVREECKRNKLRGRVQDTNGTLERKEKISTEKKEREKYYQINGYASEEVERLVRAKGRWMNVELSEKDKDTDKEKRRKRIKKSRYNRKYEKCMAEEIPESLARESANERNMMPKFRWGNEKKENWYWMEKEERRYRMCKEEREHFRWDILRLTGTSVETNLPEYGASRRDHRNREIIPRRRNSPLQRPFRLSEARSS</sequence>